<dbReference type="GO" id="GO:0022857">
    <property type="term" value="F:transmembrane transporter activity"/>
    <property type="evidence" value="ECO:0007669"/>
    <property type="project" value="InterPro"/>
</dbReference>
<comment type="subcellular location">
    <subcellularLocation>
        <location evidence="1">Membrane</location>
        <topology evidence="1">Multi-pass membrane protein</topology>
    </subcellularLocation>
</comment>
<organism evidence="7 8">
    <name type="scientific">Hemibagrus wyckioides</name>
    <dbReference type="NCBI Taxonomy" id="337641"/>
    <lineage>
        <taxon>Eukaryota</taxon>
        <taxon>Metazoa</taxon>
        <taxon>Chordata</taxon>
        <taxon>Craniata</taxon>
        <taxon>Vertebrata</taxon>
        <taxon>Euteleostomi</taxon>
        <taxon>Actinopterygii</taxon>
        <taxon>Neopterygii</taxon>
        <taxon>Teleostei</taxon>
        <taxon>Ostariophysi</taxon>
        <taxon>Siluriformes</taxon>
        <taxon>Bagridae</taxon>
        <taxon>Hemibagrus</taxon>
    </lineage>
</organism>
<feature type="transmembrane region" description="Helical" evidence="5">
    <location>
        <begin position="21"/>
        <end position="44"/>
    </location>
</feature>
<evidence type="ECO:0000313" key="8">
    <source>
        <dbReference type="Proteomes" id="UP000824219"/>
    </source>
</evidence>
<evidence type="ECO:0000256" key="5">
    <source>
        <dbReference type="SAM" id="Phobius"/>
    </source>
</evidence>
<evidence type="ECO:0000256" key="4">
    <source>
        <dbReference type="ARBA" id="ARBA00023136"/>
    </source>
</evidence>
<dbReference type="Pfam" id="PF00083">
    <property type="entry name" value="Sugar_tr"/>
    <property type="match status" value="1"/>
</dbReference>
<feature type="domain" description="Major facilitator superfamily (MFS) profile" evidence="6">
    <location>
        <begin position="35"/>
        <end position="570"/>
    </location>
</feature>
<keyword evidence="8" id="KW-1185">Reference proteome</keyword>
<reference evidence="7 8" key="1">
    <citation type="submission" date="2021-06" db="EMBL/GenBank/DDBJ databases">
        <title>Chromosome-level genome assembly of the red-tail catfish (Hemibagrus wyckioides).</title>
        <authorList>
            <person name="Shao F."/>
        </authorList>
    </citation>
    <scope>NUCLEOTIDE SEQUENCE [LARGE SCALE GENOMIC DNA]</scope>
    <source>
        <strain evidence="7">EC202008001</strain>
        <tissue evidence="7">Blood</tissue>
    </source>
</reference>
<evidence type="ECO:0000259" key="6">
    <source>
        <dbReference type="PROSITE" id="PS50850"/>
    </source>
</evidence>
<proteinExistence type="predicted"/>
<evidence type="ECO:0000256" key="3">
    <source>
        <dbReference type="ARBA" id="ARBA00022989"/>
    </source>
</evidence>
<feature type="transmembrane region" description="Helical" evidence="5">
    <location>
        <begin position="140"/>
        <end position="162"/>
    </location>
</feature>
<dbReference type="EMBL" id="JAHKSW010000009">
    <property type="protein sequence ID" value="KAG7328642.1"/>
    <property type="molecule type" value="Genomic_DNA"/>
</dbReference>
<dbReference type="AlphaFoldDB" id="A0A9D3SLN8"/>
<keyword evidence="2 5" id="KW-0812">Transmembrane</keyword>
<comment type="caution">
    <text evidence="7">The sequence shown here is derived from an EMBL/GenBank/DDBJ whole genome shotgun (WGS) entry which is preliminary data.</text>
</comment>
<gene>
    <name evidence="7" type="ORF">KOW79_008586</name>
</gene>
<name>A0A9D3SLN8_9TELE</name>
<dbReference type="OrthoDB" id="5296287at2759"/>
<dbReference type="SUPFAM" id="SSF103473">
    <property type="entry name" value="MFS general substrate transporter"/>
    <property type="match status" value="1"/>
</dbReference>
<dbReference type="InterPro" id="IPR005828">
    <property type="entry name" value="MFS_sugar_transport-like"/>
</dbReference>
<feature type="transmembrane region" description="Helical" evidence="5">
    <location>
        <begin position="169"/>
        <end position="196"/>
    </location>
</feature>
<feature type="transmembrane region" description="Helical" evidence="5">
    <location>
        <begin position="86"/>
        <end position="104"/>
    </location>
</feature>
<evidence type="ECO:0000256" key="1">
    <source>
        <dbReference type="ARBA" id="ARBA00004141"/>
    </source>
</evidence>
<feature type="transmembrane region" description="Helical" evidence="5">
    <location>
        <begin position="347"/>
        <end position="365"/>
    </location>
</feature>
<protein>
    <recommendedName>
        <fullName evidence="6">Major facilitator superfamily (MFS) profile domain-containing protein</fullName>
    </recommendedName>
</protein>
<feature type="transmembrane region" description="Helical" evidence="5">
    <location>
        <begin position="314"/>
        <end position="335"/>
    </location>
</feature>
<dbReference type="PROSITE" id="PS50850">
    <property type="entry name" value="MFS"/>
    <property type="match status" value="1"/>
</dbReference>
<feature type="transmembrane region" description="Helical" evidence="5">
    <location>
        <begin position="116"/>
        <end position="134"/>
    </location>
</feature>
<feature type="transmembrane region" description="Helical" evidence="5">
    <location>
        <begin position="202"/>
        <end position="220"/>
    </location>
</feature>
<dbReference type="PANTHER" id="PTHR24064">
    <property type="entry name" value="SOLUTE CARRIER FAMILY 22 MEMBER"/>
    <property type="match status" value="1"/>
</dbReference>
<accession>A0A9D3SLN8</accession>
<dbReference type="GO" id="GO:0016020">
    <property type="term" value="C:membrane"/>
    <property type="evidence" value="ECO:0007669"/>
    <property type="project" value="UniProtKB-SubCell"/>
</dbReference>
<evidence type="ECO:0000256" key="2">
    <source>
        <dbReference type="ARBA" id="ARBA00022692"/>
    </source>
</evidence>
<evidence type="ECO:0000313" key="7">
    <source>
        <dbReference type="EMBL" id="KAG7328642.1"/>
    </source>
</evidence>
<dbReference type="InterPro" id="IPR036259">
    <property type="entry name" value="MFS_trans_sf"/>
</dbReference>
<keyword evidence="4 5" id="KW-0472">Membrane</keyword>
<feature type="transmembrane region" description="Helical" evidence="5">
    <location>
        <begin position="285"/>
        <end position="302"/>
    </location>
</feature>
<dbReference type="Gene3D" id="1.20.1250.20">
    <property type="entry name" value="MFS general substrate transporter like domains"/>
    <property type="match status" value="1"/>
</dbReference>
<keyword evidence="3 5" id="KW-1133">Transmembrane helix</keyword>
<sequence>MDLEEAFQLVGEFGGHQKRMVAVLILLQIYMACQCMLIVLVGAIPENQVEVVTQGGGDSTQSVTFKDDVSTIVTEWYLVKQEAYKVSLAGSLFFVGVLVGNVLFGPLSDKIGRKPIFLMSLFFELLFAYGSALAPSYELFALSRLMVGMMNGGMALVCFILSQEYVGKAYWALTGTITNMMFAVGIALFALLGYYIRSWRNLAVAANSPGVLLFLFCIVLPESPRWLYSQGRTVQAEKVLQDFAYRNGKGNVTLKLRKTPGATGTETSNAGLLQLVRHRVLRCRTIVLMYVWYACSLVYYGLTMNASDDKGSLFLTVAMYGLVELPAYPLCIYFINKSWSGRRKSLASFLILAGLCCLLSVVVPVQPESAARVHAVHGVLPDWCVSRSHGTPPPRNTQQASDAHLSLLKTLGLEKYYPNKLTLRTLVEINSATVSNEKIDSLQAIPWAFLRKLLMVNSNSRKNDQCHRKAREFTQLCLKPAVTEYIEQSIGPDIVDAVLDKSPTEYSSRVLCQYTIQKELLEKSNFEDFNRGCLDVGKSVPFAKHHVKQKERNIRNTMQLCTDQKDFVVL</sequence>
<dbReference type="Proteomes" id="UP000824219">
    <property type="component" value="Linkage Group LG09"/>
</dbReference>
<dbReference type="InterPro" id="IPR020846">
    <property type="entry name" value="MFS_dom"/>
</dbReference>